<name>A0A0E9Q421_ANGAN</name>
<protein>
    <submittedName>
        <fullName evidence="2">Uncharacterized protein</fullName>
    </submittedName>
</protein>
<feature type="region of interest" description="Disordered" evidence="1">
    <location>
        <begin position="1"/>
        <end position="20"/>
    </location>
</feature>
<reference evidence="2" key="1">
    <citation type="submission" date="2014-11" db="EMBL/GenBank/DDBJ databases">
        <authorList>
            <person name="Amaro Gonzalez C."/>
        </authorList>
    </citation>
    <scope>NUCLEOTIDE SEQUENCE</scope>
</reference>
<proteinExistence type="predicted"/>
<dbReference type="AlphaFoldDB" id="A0A0E9Q421"/>
<accession>A0A0E9Q421</accession>
<evidence type="ECO:0000256" key="1">
    <source>
        <dbReference type="SAM" id="MobiDB-lite"/>
    </source>
</evidence>
<reference evidence="2" key="2">
    <citation type="journal article" date="2015" name="Fish Shellfish Immunol.">
        <title>Early steps in the European eel (Anguilla anguilla)-Vibrio vulnificus interaction in the gills: Role of the RtxA13 toxin.</title>
        <authorList>
            <person name="Callol A."/>
            <person name="Pajuelo D."/>
            <person name="Ebbesson L."/>
            <person name="Teles M."/>
            <person name="MacKenzie S."/>
            <person name="Amaro C."/>
        </authorList>
    </citation>
    <scope>NUCLEOTIDE SEQUENCE</scope>
</reference>
<evidence type="ECO:0000313" key="2">
    <source>
        <dbReference type="EMBL" id="JAH11651.1"/>
    </source>
</evidence>
<sequence>MSSHHLEFNNKLNVYNNDLK</sequence>
<dbReference type="EMBL" id="GBXM01096926">
    <property type="protein sequence ID" value="JAH11651.1"/>
    <property type="molecule type" value="Transcribed_RNA"/>
</dbReference>
<feature type="compositionally biased region" description="Polar residues" evidence="1">
    <location>
        <begin position="10"/>
        <end position="20"/>
    </location>
</feature>
<organism evidence="2">
    <name type="scientific">Anguilla anguilla</name>
    <name type="common">European freshwater eel</name>
    <name type="synonym">Muraena anguilla</name>
    <dbReference type="NCBI Taxonomy" id="7936"/>
    <lineage>
        <taxon>Eukaryota</taxon>
        <taxon>Metazoa</taxon>
        <taxon>Chordata</taxon>
        <taxon>Craniata</taxon>
        <taxon>Vertebrata</taxon>
        <taxon>Euteleostomi</taxon>
        <taxon>Actinopterygii</taxon>
        <taxon>Neopterygii</taxon>
        <taxon>Teleostei</taxon>
        <taxon>Anguilliformes</taxon>
        <taxon>Anguillidae</taxon>
        <taxon>Anguilla</taxon>
    </lineage>
</organism>